<sequence>MSMEDVWKSFNDISGKVDTPFTNATNLKEREAARTMNEAPPHRSRRSRSLKKQACSKKGLLEEIDLLKGAGLHKEAGPFREEAPLGSQDTAGPRRCPCQAEVRKTLKTIPLPPTHLIMKMEVTYWKSRMRLIHF</sequence>
<evidence type="ECO:0000256" key="1">
    <source>
        <dbReference type="SAM" id="MobiDB-lite"/>
    </source>
</evidence>
<proteinExistence type="predicted"/>
<feature type="compositionally biased region" description="Basic residues" evidence="1">
    <location>
        <begin position="42"/>
        <end position="54"/>
    </location>
</feature>
<organism evidence="2">
    <name type="scientific">Amphimedon queenslandica</name>
    <name type="common">Sponge</name>
    <dbReference type="NCBI Taxonomy" id="400682"/>
    <lineage>
        <taxon>Eukaryota</taxon>
        <taxon>Metazoa</taxon>
        <taxon>Porifera</taxon>
        <taxon>Demospongiae</taxon>
        <taxon>Heteroscleromorpha</taxon>
        <taxon>Haplosclerida</taxon>
        <taxon>Niphatidae</taxon>
        <taxon>Amphimedon</taxon>
    </lineage>
</organism>
<dbReference type="EnsemblMetazoa" id="Aqu2.1.43021_001">
    <property type="protein sequence ID" value="Aqu2.1.43021_001"/>
    <property type="gene ID" value="Aqu2.1.43021"/>
</dbReference>
<protein>
    <submittedName>
        <fullName evidence="2">Uncharacterized protein</fullName>
    </submittedName>
</protein>
<accession>A0A1X7VRM4</accession>
<reference evidence="2" key="1">
    <citation type="submission" date="2017-05" db="UniProtKB">
        <authorList>
            <consortium name="EnsemblMetazoa"/>
        </authorList>
    </citation>
    <scope>IDENTIFICATION</scope>
</reference>
<dbReference type="AlphaFoldDB" id="A0A1X7VRM4"/>
<dbReference type="InParanoid" id="A0A1X7VRM4"/>
<name>A0A1X7VRM4_AMPQE</name>
<feature type="region of interest" description="Disordered" evidence="1">
    <location>
        <begin position="18"/>
        <end position="54"/>
    </location>
</feature>
<evidence type="ECO:0000313" key="2">
    <source>
        <dbReference type="EnsemblMetazoa" id="Aqu2.1.43021_001"/>
    </source>
</evidence>